<dbReference type="SUPFAM" id="SSF52096">
    <property type="entry name" value="ClpP/crotonase"/>
    <property type="match status" value="1"/>
</dbReference>
<proteinExistence type="inferred from homology"/>
<dbReference type="EMBL" id="CP003358">
    <property type="protein sequence ID" value="AGB47473.1"/>
    <property type="molecule type" value="Genomic_DNA"/>
</dbReference>
<dbReference type="Pfam" id="PF01343">
    <property type="entry name" value="Peptidase_S49"/>
    <property type="match status" value="1"/>
</dbReference>
<accession>L0KTR0</accession>
<evidence type="ECO:0000259" key="5">
    <source>
        <dbReference type="Pfam" id="PF01343"/>
    </source>
</evidence>
<dbReference type="Proteomes" id="UP000010998">
    <property type="component" value="Chromosome"/>
</dbReference>
<keyword evidence="3" id="KW-0378">Hydrolase</keyword>
<dbReference type="PANTHER" id="PTHR42987:SF8">
    <property type="entry name" value="PROTEINASE"/>
    <property type="match status" value="1"/>
</dbReference>
<name>L0KTR0_MESAW</name>
<evidence type="ECO:0000256" key="2">
    <source>
        <dbReference type="ARBA" id="ARBA00022670"/>
    </source>
</evidence>
<keyword evidence="4" id="KW-0720">Serine protease</keyword>
<dbReference type="STRING" id="754035.Mesau_05163"/>
<evidence type="ECO:0000256" key="1">
    <source>
        <dbReference type="ARBA" id="ARBA00008683"/>
    </source>
</evidence>
<dbReference type="Gene3D" id="3.90.226.10">
    <property type="entry name" value="2-enoyl-CoA Hydratase, Chain A, domain 1"/>
    <property type="match status" value="1"/>
</dbReference>
<dbReference type="GO" id="GO:0006508">
    <property type="term" value="P:proteolysis"/>
    <property type="evidence" value="ECO:0007669"/>
    <property type="project" value="UniProtKB-KW"/>
</dbReference>
<dbReference type="AlphaFoldDB" id="L0KTR0"/>
<dbReference type="KEGG" id="mam:Mesau_05163"/>
<gene>
    <name evidence="6" type="ordered locus">Mesau_05163</name>
</gene>
<dbReference type="PANTHER" id="PTHR42987">
    <property type="entry name" value="PEPTIDASE S49"/>
    <property type="match status" value="1"/>
</dbReference>
<dbReference type="eggNOG" id="COG0616">
    <property type="taxonomic scope" value="Bacteria"/>
</dbReference>
<dbReference type="InterPro" id="IPR002142">
    <property type="entry name" value="Peptidase_S49"/>
</dbReference>
<protein>
    <submittedName>
        <fullName evidence="6">ClpP class periplasmic serine protease</fullName>
    </submittedName>
</protein>
<dbReference type="InterPro" id="IPR029045">
    <property type="entry name" value="ClpP/crotonase-like_dom_sf"/>
</dbReference>
<keyword evidence="2 6" id="KW-0645">Protease</keyword>
<dbReference type="GO" id="GO:0008236">
    <property type="term" value="F:serine-type peptidase activity"/>
    <property type="evidence" value="ECO:0007669"/>
    <property type="project" value="UniProtKB-KW"/>
</dbReference>
<dbReference type="HOGENOM" id="CLU_046540_1_0_5"/>
<sequence>MPATIAGDHAIVKRLFNRLLPKSWRSSVVTVPVIRLHGTIMAGGGQFRPSLSLASTAGLIEKAFSFEAPAVAISINSPGGSPVQSRLIFKRIRDLAVEKNKKVLVFVEDVAASGGYMIAVAGDEIFADPSSIVGSIGVVSASFGFPELMKKIGIERRVHTAGQNKAVLDPFKPEKKEDVERLKVLQLEVHETFIDLVKERRGTKLADDPDLFTGLFWTGKRGLELGLVDALGDMRTVLKTRFGPKTQLRLVAAPRGLFGRFGLFGSSKGFSAPDIAAAAASGVINAAEERASWARFGL</sequence>
<reference evidence="7" key="1">
    <citation type="submission" date="2012-02" db="EMBL/GenBank/DDBJ databases">
        <title>Complete sequence of Mesorhizobium australicum WSM2073.</title>
        <authorList>
            <person name="Lucas S."/>
            <person name="Han J."/>
            <person name="Lapidus A."/>
            <person name="Cheng J.-F."/>
            <person name="Goodwin L."/>
            <person name="Pitluck S."/>
            <person name="Peters L."/>
            <person name="Gu W."/>
            <person name="Detter J.C."/>
            <person name="Han C."/>
            <person name="Tapia R."/>
            <person name="Land M."/>
            <person name="Hauser L."/>
            <person name="Kyrpides N."/>
            <person name="Ivanova N."/>
            <person name="Pagani I."/>
            <person name="Reeve W.G."/>
            <person name="Howieson J.G."/>
            <person name="Tiwari R.P."/>
            <person name="O'Hara G.W."/>
            <person name="Atkins C.A."/>
            <person name="Ronson C.W."/>
            <person name="Nandasena K.G."/>
            <person name="Woyke T."/>
        </authorList>
    </citation>
    <scope>NUCLEOTIDE SEQUENCE [LARGE SCALE GENOMIC DNA]</scope>
    <source>
        <strain evidence="7">LMG 24608 / HAMBI 3006 / WSM2073</strain>
    </source>
</reference>
<evidence type="ECO:0000256" key="3">
    <source>
        <dbReference type="ARBA" id="ARBA00022801"/>
    </source>
</evidence>
<comment type="similarity">
    <text evidence="1">Belongs to the peptidase S49 family.</text>
</comment>
<evidence type="ECO:0000313" key="7">
    <source>
        <dbReference type="Proteomes" id="UP000010998"/>
    </source>
</evidence>
<dbReference type="InterPro" id="IPR047272">
    <property type="entry name" value="S49_SppA_C"/>
</dbReference>
<feature type="domain" description="Peptidase S49" evidence="5">
    <location>
        <begin position="98"/>
        <end position="239"/>
    </location>
</feature>
<organism evidence="6 7">
    <name type="scientific">Mesorhizobium australicum (strain HAMBI 3006 / LMG 24608 / WSM2073)</name>
    <dbReference type="NCBI Taxonomy" id="754035"/>
    <lineage>
        <taxon>Bacteria</taxon>
        <taxon>Pseudomonadati</taxon>
        <taxon>Pseudomonadota</taxon>
        <taxon>Alphaproteobacteria</taxon>
        <taxon>Hyphomicrobiales</taxon>
        <taxon>Phyllobacteriaceae</taxon>
        <taxon>Mesorhizobium</taxon>
    </lineage>
</organism>
<keyword evidence="7" id="KW-1185">Reference proteome</keyword>
<evidence type="ECO:0000256" key="4">
    <source>
        <dbReference type="ARBA" id="ARBA00022825"/>
    </source>
</evidence>
<dbReference type="Gene3D" id="6.20.330.10">
    <property type="match status" value="1"/>
</dbReference>
<evidence type="ECO:0000313" key="6">
    <source>
        <dbReference type="EMBL" id="AGB47473.1"/>
    </source>
</evidence>
<dbReference type="CDD" id="cd07023">
    <property type="entry name" value="S49_Sppa_N_C"/>
    <property type="match status" value="1"/>
</dbReference>